<dbReference type="Proteomes" id="UP000002488">
    <property type="component" value="Unassembled WGS sequence"/>
</dbReference>
<accession>C6LTW8</accession>
<name>C6LTW8_GIAIB</name>
<gene>
    <name evidence="2" type="ORF">GL50581_2214</name>
</gene>
<sequence length="648" mass="73540">MVPQKLSLNAWIFHVEQEDDNELTRLASEYAKTKGASKESSFLLASNMRAFRALQYLLTVPGVTVPPEELEAILLAVVSEGNNHFTFSCLRIIFEMITKQAEKENVPLHSYPTAMRALKIAEACENYRAMFYLASILNDESILLRYSCPSRTGVISLSTVKSPDSETCSIEKNHYDSRQLVDLVEELERPKNASTTYSIFIINSVLSFLQAMLTNSQPSTVFSRTEDAIHQLRQRSLSNTPAGVIFTTVLYCVQDLYKQRDIESDQVAANSDTTGLFSVDTPIQYELLDYHTAEPSNAKQTDQRNISSYIKALNAKIYMYEAELLQVQKQLEIVRYRHREEAEINGKLNTALSEQLKDEIDRNVMLEKRSSEKDEVILSLRELLKAWVKGSDTVQGNDDTRTNYEVSQDNMGLLEHNNEPVITGTGTGTASSLKESVMLAEKYIDSMSNNLADMNDSLRKLDNERQSLSMMQKHVLGLEYEQEQMLENRVGLDTELIEAELRHYRRLYFSLKAHYEAMVNLLPGDAAELASDVLNNLITESNERYSELSKESKGKSVESSDGLDPSSQLFIDCDSAWNEQNSTWRRYMTDGEYQRYVERAVTPTGLSTIFQYQVASGPDSKSARIRPWSAVLRGERKGRCIDASKSFY</sequence>
<dbReference type="VEuPathDB" id="GiardiaDB:GL50581_2214"/>
<reference evidence="2 3" key="1">
    <citation type="journal article" date="2009" name="PLoS Pathog.">
        <title>Draft genome sequencing of giardia intestinalis assemblage B isolate GS: is human giardiasis caused by two different species?</title>
        <authorList>
            <person name="Franzen O."/>
            <person name="Jerlstrom-Hultqvist J."/>
            <person name="Castro E."/>
            <person name="Sherwood E."/>
            <person name="Ankarklev J."/>
            <person name="Reiner D.S."/>
            <person name="Palm D."/>
            <person name="Andersson J.O."/>
            <person name="Andersson B."/>
            <person name="Svard S.G."/>
        </authorList>
    </citation>
    <scope>NUCLEOTIDE SEQUENCE [LARGE SCALE GENOMIC DNA]</scope>
    <source>
        <strain evidence="3">ATCC 50581 / GS clone H7</strain>
    </source>
</reference>
<proteinExistence type="predicted"/>
<keyword evidence="1" id="KW-0175">Coiled coil</keyword>
<comment type="caution">
    <text evidence="2">The sequence shown here is derived from an EMBL/GenBank/DDBJ whole genome shotgun (WGS) entry which is preliminary data.</text>
</comment>
<dbReference type="AlphaFoldDB" id="C6LTW8"/>
<evidence type="ECO:0000256" key="1">
    <source>
        <dbReference type="SAM" id="Coils"/>
    </source>
</evidence>
<dbReference type="OMA" id="NSTWRRY"/>
<protein>
    <submittedName>
        <fullName evidence="2">Uncharacterized protein</fullName>
    </submittedName>
</protein>
<organism evidence="2 3">
    <name type="scientific">Giardia intestinalis (strain ATCC 50581 / GS clone H7)</name>
    <name type="common">Giardia lamblia</name>
    <dbReference type="NCBI Taxonomy" id="598745"/>
    <lineage>
        <taxon>Eukaryota</taxon>
        <taxon>Metamonada</taxon>
        <taxon>Diplomonadida</taxon>
        <taxon>Hexamitidae</taxon>
        <taxon>Giardiinae</taxon>
        <taxon>Giardia</taxon>
    </lineage>
</organism>
<evidence type="ECO:0000313" key="3">
    <source>
        <dbReference type="Proteomes" id="UP000002488"/>
    </source>
</evidence>
<dbReference type="OrthoDB" id="10255147at2759"/>
<feature type="coiled-coil region" evidence="1">
    <location>
        <begin position="444"/>
        <end position="471"/>
    </location>
</feature>
<evidence type="ECO:0000313" key="2">
    <source>
        <dbReference type="EMBL" id="EET00517.1"/>
    </source>
</evidence>
<dbReference type="EMBL" id="ACGJ01002282">
    <property type="protein sequence ID" value="EET00517.1"/>
    <property type="molecule type" value="Genomic_DNA"/>
</dbReference>